<evidence type="ECO:0000313" key="3">
    <source>
        <dbReference type="EMBL" id="RDY69234.1"/>
    </source>
</evidence>
<organism evidence="3 4">
    <name type="scientific">Lysobacter soli</name>
    <dbReference type="NCBI Taxonomy" id="453783"/>
    <lineage>
        <taxon>Bacteria</taxon>
        <taxon>Pseudomonadati</taxon>
        <taxon>Pseudomonadota</taxon>
        <taxon>Gammaproteobacteria</taxon>
        <taxon>Lysobacterales</taxon>
        <taxon>Lysobacteraceae</taxon>
        <taxon>Lysobacter</taxon>
    </lineage>
</organism>
<dbReference type="InterPro" id="IPR013099">
    <property type="entry name" value="K_chnl_dom"/>
</dbReference>
<name>A0A3D8VIN3_9GAMM</name>
<proteinExistence type="predicted"/>
<evidence type="ECO:0000256" key="1">
    <source>
        <dbReference type="SAM" id="Phobius"/>
    </source>
</evidence>
<feature type="transmembrane region" description="Helical" evidence="1">
    <location>
        <begin position="95"/>
        <end position="117"/>
    </location>
</feature>
<dbReference type="SUPFAM" id="SSF81324">
    <property type="entry name" value="Voltage-gated potassium channels"/>
    <property type="match status" value="1"/>
</dbReference>
<reference evidence="3 4" key="1">
    <citation type="submission" date="2018-08" db="EMBL/GenBank/DDBJ databases">
        <title>Lysobacter soli KCTC 22011, whole genome shotgun sequence.</title>
        <authorList>
            <person name="Zhang X."/>
            <person name="Feng G."/>
            <person name="Zhu H."/>
        </authorList>
    </citation>
    <scope>NUCLEOTIDE SEQUENCE [LARGE SCALE GENOMIC DNA]</scope>
    <source>
        <strain evidence="3 4">KCTC 22011</strain>
    </source>
</reference>
<feature type="transmembrane region" description="Helical" evidence="1">
    <location>
        <begin position="21"/>
        <end position="38"/>
    </location>
</feature>
<feature type="transmembrane region" description="Helical" evidence="1">
    <location>
        <begin position="169"/>
        <end position="188"/>
    </location>
</feature>
<protein>
    <recommendedName>
        <fullName evidence="2">Potassium channel domain-containing protein</fullName>
    </recommendedName>
</protein>
<evidence type="ECO:0000313" key="4">
    <source>
        <dbReference type="Proteomes" id="UP000256829"/>
    </source>
</evidence>
<keyword evidence="1" id="KW-0472">Membrane</keyword>
<dbReference type="AlphaFoldDB" id="A0A3D8VIN3"/>
<keyword evidence="4" id="KW-1185">Reference proteome</keyword>
<dbReference type="EMBL" id="QTJR01000001">
    <property type="protein sequence ID" value="RDY69234.1"/>
    <property type="molecule type" value="Genomic_DNA"/>
</dbReference>
<dbReference type="Pfam" id="PF07885">
    <property type="entry name" value="Ion_trans_2"/>
    <property type="match status" value="1"/>
</dbReference>
<feature type="transmembrane region" description="Helical" evidence="1">
    <location>
        <begin position="129"/>
        <end position="149"/>
    </location>
</feature>
<feature type="transmembrane region" description="Helical" evidence="1">
    <location>
        <begin position="200"/>
        <end position="220"/>
    </location>
</feature>
<feature type="domain" description="Potassium channel" evidence="2">
    <location>
        <begin position="167"/>
        <end position="220"/>
    </location>
</feature>
<feature type="transmembrane region" description="Helical" evidence="1">
    <location>
        <begin position="50"/>
        <end position="65"/>
    </location>
</feature>
<evidence type="ECO:0000259" key="2">
    <source>
        <dbReference type="Pfam" id="PF07885"/>
    </source>
</evidence>
<dbReference type="Gene3D" id="1.10.287.70">
    <property type="match status" value="1"/>
</dbReference>
<keyword evidence="1" id="KW-0812">Transmembrane</keyword>
<sequence length="229" mass="24410">MNAAASRAVHDPRRFVDRHRYALLFFSLLLTVAIGPLLETMHFGRNAMEAFLAVNLIAAVFPIVLKAERRTLFSLIGLALVLRWFAARGPQAPALSILGAVIWGVIALVAAYNAVRFSLSSVRIDAERVYAALSAYLLIGVCWGVVYAAMTRVLPGSLLSGGVVPPAGIGMGDAIYFSFVTLATLGYGDLVPATPAMRGLAVFEAVIGQLYLALLVARLVGLQTAAHSR</sequence>
<dbReference type="RefSeq" id="WP_115840456.1">
    <property type="nucleotide sequence ID" value="NZ_CP183976.1"/>
</dbReference>
<comment type="caution">
    <text evidence="3">The sequence shown here is derived from an EMBL/GenBank/DDBJ whole genome shotgun (WGS) entry which is preliminary data.</text>
</comment>
<dbReference type="Proteomes" id="UP000256829">
    <property type="component" value="Unassembled WGS sequence"/>
</dbReference>
<feature type="transmembrane region" description="Helical" evidence="1">
    <location>
        <begin position="72"/>
        <end position="89"/>
    </location>
</feature>
<accession>A0A3D8VIN3</accession>
<keyword evidence="1" id="KW-1133">Transmembrane helix</keyword>
<gene>
    <name evidence="3" type="ORF">DX912_00190</name>
</gene>